<name>A0A8R1INK1_CAEJA</name>
<dbReference type="Pfam" id="PF01683">
    <property type="entry name" value="EB"/>
    <property type="match status" value="1"/>
</dbReference>
<dbReference type="AlphaFoldDB" id="A0A8R1INK1"/>
<organism evidence="2 3">
    <name type="scientific">Caenorhabditis japonica</name>
    <dbReference type="NCBI Taxonomy" id="281687"/>
    <lineage>
        <taxon>Eukaryota</taxon>
        <taxon>Metazoa</taxon>
        <taxon>Ecdysozoa</taxon>
        <taxon>Nematoda</taxon>
        <taxon>Chromadorea</taxon>
        <taxon>Rhabditida</taxon>
        <taxon>Rhabditina</taxon>
        <taxon>Rhabditomorpha</taxon>
        <taxon>Rhabditoidea</taxon>
        <taxon>Rhabditidae</taxon>
        <taxon>Peloderinae</taxon>
        <taxon>Caenorhabditis</taxon>
    </lineage>
</organism>
<accession>A0A8R1INK1</accession>
<dbReference type="InterPro" id="IPR006149">
    <property type="entry name" value="EB_dom"/>
</dbReference>
<evidence type="ECO:0000313" key="2">
    <source>
        <dbReference type="EnsemblMetazoa" id="CJA38653a.1"/>
    </source>
</evidence>
<reference evidence="2" key="2">
    <citation type="submission" date="2022-06" db="UniProtKB">
        <authorList>
            <consortium name="EnsemblMetazoa"/>
        </authorList>
    </citation>
    <scope>IDENTIFICATION</scope>
    <source>
        <strain evidence="2">DF5081</strain>
    </source>
</reference>
<reference evidence="3" key="1">
    <citation type="submission" date="2010-08" db="EMBL/GenBank/DDBJ databases">
        <authorList>
            <consortium name="Caenorhabditis japonica Sequencing Consortium"/>
            <person name="Wilson R.K."/>
        </authorList>
    </citation>
    <scope>NUCLEOTIDE SEQUENCE [LARGE SCALE GENOMIC DNA]</scope>
    <source>
        <strain evidence="3">DF5081</strain>
    </source>
</reference>
<proteinExistence type="predicted"/>
<protein>
    <submittedName>
        <fullName evidence="2">EB domain-containing protein</fullName>
    </submittedName>
</protein>
<evidence type="ECO:0000313" key="3">
    <source>
        <dbReference type="Proteomes" id="UP000005237"/>
    </source>
</evidence>
<feature type="domain" description="EB" evidence="1">
    <location>
        <begin position="35"/>
        <end position="72"/>
    </location>
</feature>
<dbReference type="Proteomes" id="UP000005237">
    <property type="component" value="Unassembled WGS sequence"/>
</dbReference>
<sequence length="88" mass="9617">MRDSVKSVIIGGDMIGFGMDLQVPRGDLDESRKQLFAGETECEIDEQCVTPSTCVKGKCTCPSGTVQFRRMCASVCPLFYKNQDGVCV</sequence>
<keyword evidence="3" id="KW-1185">Reference proteome</keyword>
<dbReference type="EnsemblMetazoa" id="CJA38653a.1">
    <property type="protein sequence ID" value="CJA38653a.1"/>
    <property type="gene ID" value="WBGene00214500"/>
</dbReference>
<evidence type="ECO:0000259" key="1">
    <source>
        <dbReference type="Pfam" id="PF01683"/>
    </source>
</evidence>